<evidence type="ECO:0000256" key="2">
    <source>
        <dbReference type="SAM" id="SignalP"/>
    </source>
</evidence>
<dbReference type="Proteomes" id="UP000095751">
    <property type="component" value="Unassembled WGS sequence"/>
</dbReference>
<keyword evidence="1" id="KW-0175">Coiled coil</keyword>
<evidence type="ECO:0000313" key="4">
    <source>
        <dbReference type="Proteomes" id="UP000095751"/>
    </source>
</evidence>
<feature type="signal peptide" evidence="2">
    <location>
        <begin position="1"/>
        <end position="24"/>
    </location>
</feature>
<keyword evidence="2" id="KW-0732">Signal</keyword>
<evidence type="ECO:0000256" key="1">
    <source>
        <dbReference type="SAM" id="Coils"/>
    </source>
</evidence>
<feature type="chain" id="PRO_5009193021" evidence="2">
    <location>
        <begin position="25"/>
        <end position="110"/>
    </location>
</feature>
<organism evidence="3 4">
    <name type="scientific">Fragilariopsis cylindrus CCMP1102</name>
    <dbReference type="NCBI Taxonomy" id="635003"/>
    <lineage>
        <taxon>Eukaryota</taxon>
        <taxon>Sar</taxon>
        <taxon>Stramenopiles</taxon>
        <taxon>Ochrophyta</taxon>
        <taxon>Bacillariophyta</taxon>
        <taxon>Bacillariophyceae</taxon>
        <taxon>Bacillariophycidae</taxon>
        <taxon>Bacillariales</taxon>
        <taxon>Bacillariaceae</taxon>
        <taxon>Fragilariopsis</taxon>
    </lineage>
</organism>
<dbReference type="EMBL" id="KV784358">
    <property type="protein sequence ID" value="OEU16735.1"/>
    <property type="molecule type" value="Genomic_DNA"/>
</dbReference>
<sequence length="110" mass="12624">MIMMAKSKLLLCFVLLLVVLFAEADTTAMHEKILSDRSKKVIQLEYALASLEKQIENHKNGVKVLEDQRLKSLKTRMNSYKAQIFEASRGLSQQEIKELIITEEEKNGEL</sequence>
<feature type="coiled-coil region" evidence="1">
    <location>
        <begin position="41"/>
        <end position="68"/>
    </location>
</feature>
<evidence type="ECO:0000313" key="3">
    <source>
        <dbReference type="EMBL" id="OEU16735.1"/>
    </source>
</evidence>
<dbReference type="KEGG" id="fcy:FRACYDRAFT_269092"/>
<name>A0A1E7FFA8_9STRA</name>
<keyword evidence="4" id="KW-1185">Reference proteome</keyword>
<dbReference type="AlphaFoldDB" id="A0A1E7FFA8"/>
<dbReference type="InParanoid" id="A0A1E7FFA8"/>
<proteinExistence type="predicted"/>
<gene>
    <name evidence="3" type="ORF">FRACYDRAFT_269092</name>
</gene>
<accession>A0A1E7FFA8</accession>
<reference evidence="3 4" key="1">
    <citation type="submission" date="2016-09" db="EMBL/GenBank/DDBJ databases">
        <title>Extensive genetic diversity and differential bi-allelic expression allows diatom success in the polar Southern Ocean.</title>
        <authorList>
            <consortium name="DOE Joint Genome Institute"/>
            <person name="Mock T."/>
            <person name="Otillar R.P."/>
            <person name="Strauss J."/>
            <person name="Dupont C."/>
            <person name="Frickenhaus S."/>
            <person name="Maumus F."/>
            <person name="Mcmullan M."/>
            <person name="Sanges R."/>
            <person name="Schmutz J."/>
            <person name="Toseland A."/>
            <person name="Valas R."/>
            <person name="Veluchamy A."/>
            <person name="Ward B.J."/>
            <person name="Allen A."/>
            <person name="Barry K."/>
            <person name="Falciatore A."/>
            <person name="Ferrante M."/>
            <person name="Fortunato A.E."/>
            <person name="Gloeckner G."/>
            <person name="Gruber A."/>
            <person name="Hipkin R."/>
            <person name="Janech M."/>
            <person name="Kroth P."/>
            <person name="Leese F."/>
            <person name="Lindquist E."/>
            <person name="Lyon B.R."/>
            <person name="Martin J."/>
            <person name="Mayer C."/>
            <person name="Parker M."/>
            <person name="Quesneville H."/>
            <person name="Raymond J."/>
            <person name="Uhlig C."/>
            <person name="Valentin K.U."/>
            <person name="Worden A.Z."/>
            <person name="Armbrust E.V."/>
            <person name="Bowler C."/>
            <person name="Green B."/>
            <person name="Moulton V."/>
            <person name="Van Oosterhout C."/>
            <person name="Grigoriev I."/>
        </authorList>
    </citation>
    <scope>NUCLEOTIDE SEQUENCE [LARGE SCALE GENOMIC DNA]</scope>
    <source>
        <strain evidence="3 4">CCMP1102</strain>
    </source>
</reference>
<protein>
    <submittedName>
        <fullName evidence="3">Uncharacterized protein</fullName>
    </submittedName>
</protein>